<protein>
    <submittedName>
        <fullName evidence="3">Uncharacterized protein LOC101857298</fullName>
    </submittedName>
</protein>
<evidence type="ECO:0000256" key="1">
    <source>
        <dbReference type="SAM" id="MobiDB-lite"/>
    </source>
</evidence>
<gene>
    <name evidence="3" type="primary">LOC101857298</name>
</gene>
<dbReference type="Pfam" id="PF06206">
    <property type="entry name" value="CpeT"/>
    <property type="match status" value="1"/>
</dbReference>
<dbReference type="Gene3D" id="2.40.128.590">
    <property type="entry name" value="CpcT/CpeT domain"/>
    <property type="match status" value="1"/>
</dbReference>
<evidence type="ECO:0000313" key="2">
    <source>
        <dbReference type="Proteomes" id="UP000694888"/>
    </source>
</evidence>
<organism evidence="2 3">
    <name type="scientific">Aplysia californica</name>
    <name type="common">California sea hare</name>
    <dbReference type="NCBI Taxonomy" id="6500"/>
    <lineage>
        <taxon>Eukaryota</taxon>
        <taxon>Metazoa</taxon>
        <taxon>Spiralia</taxon>
        <taxon>Lophotrochozoa</taxon>
        <taxon>Mollusca</taxon>
        <taxon>Gastropoda</taxon>
        <taxon>Heterobranchia</taxon>
        <taxon>Euthyneura</taxon>
        <taxon>Tectipleura</taxon>
        <taxon>Aplysiida</taxon>
        <taxon>Aplysioidea</taxon>
        <taxon>Aplysiidae</taxon>
        <taxon>Aplysia</taxon>
    </lineage>
</organism>
<evidence type="ECO:0000313" key="3">
    <source>
        <dbReference type="RefSeq" id="XP_005090508.1"/>
    </source>
</evidence>
<feature type="compositionally biased region" description="Basic residues" evidence="1">
    <location>
        <begin position="298"/>
        <end position="343"/>
    </location>
</feature>
<proteinExistence type="predicted"/>
<feature type="region of interest" description="Disordered" evidence="1">
    <location>
        <begin position="266"/>
        <end position="346"/>
    </location>
</feature>
<name>A0ABM0JCF9_APLCA</name>
<dbReference type="GeneID" id="101857298"/>
<dbReference type="Proteomes" id="UP000694888">
    <property type="component" value="Unplaced"/>
</dbReference>
<keyword evidence="2" id="KW-1185">Reference proteome</keyword>
<dbReference type="InterPro" id="IPR010404">
    <property type="entry name" value="CpcT/CpeT"/>
</dbReference>
<accession>A0ABM0JCF9</accession>
<dbReference type="InterPro" id="IPR038672">
    <property type="entry name" value="CpcT/CpeT_sf"/>
</dbReference>
<reference evidence="3" key="1">
    <citation type="submission" date="2025-08" db="UniProtKB">
        <authorList>
            <consortium name="RefSeq"/>
        </authorList>
    </citation>
    <scope>IDENTIFICATION</scope>
</reference>
<sequence length="622" mass="69985">MSTIRAKSSSFAPLTTRSLLPDKLSTLLIKFLLVCCLCFLDLCQADKKSLLRDIDVLASELPGTYSNVRQYRQHAQGPTPPGRRPILLRSELYRISSPLFNDSLTLYFQDFTRFQTTPFRSGFYSFVADTKSNSIRMKTYRLRKGVFLPRQGVLGRNASKANQQHLDSWQDTDVISSDLFKVYDIDTQSPRTHSACDMFWKRIARYSFAGVTGPVCLASLGRDKIRIGVSMTLAKNKLMLTEGWYKVKDGTRITEVKVPYILKKIPKSKSSHPQAAGRLPGNKKKSKKEILSNETTKKEKKKDKTKNKKKGKSGRKGNNKRNRTKYAGRRRLRARSRSHHRLRMPPSDPVMVDNFIQVVHALKSGRELSFLVNLSACSPQPREADSRTLFGGKVKDFVYVSQDGNDYSRKSSYVFFTTETSVVGNNGVETIRREYTLYLRRRVFIRVVKFRDEEQPRSQVLYMCKLYRARNGKGAVKMFYDPDIQVVKATSLAAMTSALDEGRALRVITDLGHCAGQMTGSPLTVGGIISDFNMVNGGRALELLLPIANKFEGSDNPRGLSGSISITGEVPFVRVGGPRPSMGKQLYVNSAYTCTLSSSNVVYPEDEKLKQAPGVRVYYHGS</sequence>
<feature type="compositionally biased region" description="Basic and acidic residues" evidence="1">
    <location>
        <begin position="288"/>
        <end position="297"/>
    </location>
</feature>
<dbReference type="RefSeq" id="XP_005090508.1">
    <property type="nucleotide sequence ID" value="XM_005090451.3"/>
</dbReference>